<dbReference type="AlphaFoldDB" id="A0A9Q9SSW4"/>
<reference evidence="2" key="1">
    <citation type="journal article" date="2017" name="Proc. Natl. Acad. Sci. U.S.A.">
        <title>Comparative genomics uncovers the prolific and distinctive metabolic potential of the cyanobacterial genus Moorea.</title>
        <authorList>
            <person name="Leao T."/>
            <person name="Castelao G."/>
            <person name="Korobeynikov A."/>
            <person name="Monroe E.A."/>
            <person name="Podell S."/>
            <person name="Glukhov E."/>
            <person name="Allen E.E."/>
            <person name="Gerwick W.H."/>
            <person name="Gerwick L."/>
        </authorList>
    </citation>
    <scope>NUCLEOTIDE SEQUENCE</scope>
    <source>
        <strain evidence="2">JHB</strain>
    </source>
</reference>
<proteinExistence type="predicted"/>
<feature type="region of interest" description="Disordered" evidence="1">
    <location>
        <begin position="1"/>
        <end position="43"/>
    </location>
</feature>
<dbReference type="Proteomes" id="UP000176944">
    <property type="component" value="Chromosome"/>
</dbReference>
<organism evidence="2">
    <name type="scientific">Moorena producens (strain JHB)</name>
    <dbReference type="NCBI Taxonomy" id="1454205"/>
    <lineage>
        <taxon>Bacteria</taxon>
        <taxon>Bacillati</taxon>
        <taxon>Cyanobacteriota</taxon>
        <taxon>Cyanophyceae</taxon>
        <taxon>Coleofasciculales</taxon>
        <taxon>Coleofasciculaceae</taxon>
        <taxon>Moorena</taxon>
    </lineage>
</organism>
<sequence>MPAPNTPYATSPRFPIPDSRFPIPDSRFPTPCSLNKKIRSSSG</sequence>
<evidence type="ECO:0000256" key="1">
    <source>
        <dbReference type="SAM" id="MobiDB-lite"/>
    </source>
</evidence>
<gene>
    <name evidence="2" type="ORF">BJP36_42375</name>
</gene>
<protein>
    <submittedName>
        <fullName evidence="2">Uncharacterized protein</fullName>
    </submittedName>
</protein>
<name>A0A9Q9SSW4_MOOP1</name>
<accession>A0A9Q9SSW4</accession>
<dbReference type="EMBL" id="CP017708">
    <property type="protein sequence ID" value="WAN69013.1"/>
    <property type="molecule type" value="Genomic_DNA"/>
</dbReference>
<reference evidence="2" key="2">
    <citation type="submission" date="2022-10" db="EMBL/GenBank/DDBJ databases">
        <authorList>
            <person name="Ngo T.-E."/>
        </authorList>
    </citation>
    <scope>NUCLEOTIDE SEQUENCE</scope>
    <source>
        <strain evidence="2">JHB</strain>
    </source>
</reference>
<evidence type="ECO:0000313" key="2">
    <source>
        <dbReference type="EMBL" id="WAN69013.1"/>
    </source>
</evidence>